<keyword evidence="14" id="KW-1185">Reference proteome</keyword>
<gene>
    <name evidence="13" type="ORF">I9W82_000181</name>
</gene>
<feature type="region of interest" description="Disordered" evidence="11">
    <location>
        <begin position="51"/>
        <end position="93"/>
    </location>
</feature>
<dbReference type="PROSITE" id="PS51746">
    <property type="entry name" value="PPM_2"/>
    <property type="match status" value="1"/>
</dbReference>
<dbReference type="Pfam" id="PF00481">
    <property type="entry name" value="PP2C"/>
    <property type="match status" value="1"/>
</dbReference>
<dbReference type="InterPro" id="IPR036457">
    <property type="entry name" value="PPM-type-like_dom_sf"/>
</dbReference>
<keyword evidence="5" id="KW-0479">Metal-binding</keyword>
<evidence type="ECO:0000256" key="9">
    <source>
        <dbReference type="ARBA" id="ARBA00048832"/>
    </source>
</evidence>
<dbReference type="Gene3D" id="3.60.40.10">
    <property type="entry name" value="PPM-type phosphatase domain"/>
    <property type="match status" value="1"/>
</dbReference>
<protein>
    <recommendedName>
        <fullName evidence="4">protein-serine/threonine phosphatase</fullName>
        <ecNumber evidence="4">3.1.3.16</ecNumber>
    </recommendedName>
</protein>
<evidence type="ECO:0000256" key="2">
    <source>
        <dbReference type="ARBA" id="ARBA00001946"/>
    </source>
</evidence>
<dbReference type="PROSITE" id="PS01032">
    <property type="entry name" value="PPM_1"/>
    <property type="match status" value="1"/>
</dbReference>
<evidence type="ECO:0000256" key="6">
    <source>
        <dbReference type="ARBA" id="ARBA00022801"/>
    </source>
</evidence>
<accession>A0A8H7ZJ53</accession>
<dbReference type="InterPro" id="IPR001932">
    <property type="entry name" value="PPM-type_phosphatase-like_dom"/>
</dbReference>
<name>A0A8H7ZJ53_9ASCO</name>
<dbReference type="SMART" id="SM00332">
    <property type="entry name" value="PP2Cc"/>
    <property type="match status" value="1"/>
</dbReference>
<evidence type="ECO:0000256" key="3">
    <source>
        <dbReference type="ARBA" id="ARBA00006702"/>
    </source>
</evidence>
<comment type="catalytic activity">
    <reaction evidence="9">
        <text>O-phospho-L-threonyl-[protein] + H2O = L-threonyl-[protein] + phosphate</text>
        <dbReference type="Rhea" id="RHEA:47004"/>
        <dbReference type="Rhea" id="RHEA-COMP:11060"/>
        <dbReference type="Rhea" id="RHEA-COMP:11605"/>
        <dbReference type="ChEBI" id="CHEBI:15377"/>
        <dbReference type="ChEBI" id="CHEBI:30013"/>
        <dbReference type="ChEBI" id="CHEBI:43474"/>
        <dbReference type="ChEBI" id="CHEBI:61977"/>
        <dbReference type="EC" id="3.1.3.16"/>
    </reaction>
    <physiologicalReaction direction="left-to-right" evidence="9">
        <dbReference type="Rhea" id="RHEA:47005"/>
    </physiologicalReaction>
</comment>
<dbReference type="InterPro" id="IPR015655">
    <property type="entry name" value="PP2C"/>
</dbReference>
<evidence type="ECO:0000313" key="14">
    <source>
        <dbReference type="Proteomes" id="UP000669133"/>
    </source>
</evidence>
<dbReference type="InterPro" id="IPR000222">
    <property type="entry name" value="PP2C_BS"/>
</dbReference>
<dbReference type="GeneID" id="93648810"/>
<keyword evidence="6 10" id="KW-0378">Hydrolase</keyword>
<dbReference type="OrthoDB" id="10264738at2759"/>
<comment type="caution">
    <text evidence="13">The sequence shown here is derived from an EMBL/GenBank/DDBJ whole genome shotgun (WGS) entry which is preliminary data.</text>
</comment>
<proteinExistence type="inferred from homology"/>
<evidence type="ECO:0000313" key="13">
    <source>
        <dbReference type="EMBL" id="KAG5421091.1"/>
    </source>
</evidence>
<evidence type="ECO:0000256" key="7">
    <source>
        <dbReference type="ARBA" id="ARBA00022912"/>
    </source>
</evidence>
<organism evidence="13 14">
    <name type="scientific">Candida metapsilosis</name>
    <dbReference type="NCBI Taxonomy" id="273372"/>
    <lineage>
        <taxon>Eukaryota</taxon>
        <taxon>Fungi</taxon>
        <taxon>Dikarya</taxon>
        <taxon>Ascomycota</taxon>
        <taxon>Saccharomycotina</taxon>
        <taxon>Pichiomycetes</taxon>
        <taxon>Debaryomycetaceae</taxon>
        <taxon>Candida/Lodderomyces clade</taxon>
        <taxon>Candida</taxon>
    </lineage>
</organism>
<dbReference type="GO" id="GO:0046872">
    <property type="term" value="F:metal ion binding"/>
    <property type="evidence" value="ECO:0007669"/>
    <property type="project" value="UniProtKB-KW"/>
</dbReference>
<comment type="similarity">
    <text evidence="3 10">Belongs to the PP2C family.</text>
</comment>
<evidence type="ECO:0000256" key="5">
    <source>
        <dbReference type="ARBA" id="ARBA00022723"/>
    </source>
</evidence>
<dbReference type="CDD" id="cd00143">
    <property type="entry name" value="PP2Cc"/>
    <property type="match status" value="1"/>
</dbReference>
<dbReference type="AlphaFoldDB" id="A0A8H7ZJ53"/>
<evidence type="ECO:0000256" key="8">
    <source>
        <dbReference type="ARBA" id="ARBA00023211"/>
    </source>
</evidence>
<dbReference type="GO" id="GO:0004722">
    <property type="term" value="F:protein serine/threonine phosphatase activity"/>
    <property type="evidence" value="ECO:0007669"/>
    <property type="project" value="UniProtKB-EC"/>
</dbReference>
<dbReference type="PANTHER" id="PTHR13832">
    <property type="entry name" value="PROTEIN PHOSPHATASE 2C"/>
    <property type="match status" value="1"/>
</dbReference>
<reference evidence="13 14" key="1">
    <citation type="submission" date="2020-12" db="EMBL/GenBank/DDBJ databases">
        <title>Effect of drift, selection, and recombination on the evolution of hybrid genomes in Candida yeast pathogens.</title>
        <authorList>
            <person name="Mixao V."/>
            <person name="Ksiezopolska E."/>
            <person name="Saus E."/>
            <person name="Boekhout T."/>
            <person name="Gacser A."/>
            <person name="Gabaldon T."/>
        </authorList>
    </citation>
    <scope>NUCLEOTIDE SEQUENCE [LARGE SCALE GENOMIC DNA]</scope>
    <source>
        <strain evidence="13 14">BP57</strain>
    </source>
</reference>
<dbReference type="EMBL" id="JAEOAQ010000001">
    <property type="protein sequence ID" value="KAG5421091.1"/>
    <property type="molecule type" value="Genomic_DNA"/>
</dbReference>
<evidence type="ECO:0000256" key="11">
    <source>
        <dbReference type="SAM" id="MobiDB-lite"/>
    </source>
</evidence>
<dbReference type="EC" id="3.1.3.16" evidence="4"/>
<sequence length="423" mass="46754">MGQILSQPITEKHSEEGQDKYLAYGLSSMQGWRINMEDAHATVLDLNKFADDEADKKEEQEEEEEDGKENDKDEKNVKDNEKSDESKTDKSQAKGENADYVAFFGVYDGHGGEKAAIFTGEHLHKIIRATSSYQSKDYTNALKQGFLDCDQAILKDIYMRDDDSGCAATTVLITPEQIYCGNAGDSRTIMSINGVAKALSFDHKPSLEGEKSRIMAAGGYVDADRVNGNLALSRSIADFEFKKSVDLPPEEQVVTCYPDVITHKIDLAQDEFVVLACDGIWDCMHPQQVIDFIRKAIRDEKPLDKICEEIMDLCCSPTSDGSGIGCDNMSIVIVALLRDGEGIEGWQKRLIERIGDEDFGDSFLKPEHPRCGRIEDGGGEEEEPETGATISLEQLLSGNAVTTENGVVYLDTASAQSLLERFK</sequence>
<evidence type="ECO:0000256" key="10">
    <source>
        <dbReference type="RuleBase" id="RU003465"/>
    </source>
</evidence>
<evidence type="ECO:0000259" key="12">
    <source>
        <dbReference type="PROSITE" id="PS51746"/>
    </source>
</evidence>
<dbReference type="RefSeq" id="XP_067550207.1">
    <property type="nucleotide sequence ID" value="XM_067690596.1"/>
</dbReference>
<dbReference type="SUPFAM" id="SSF81606">
    <property type="entry name" value="PP2C-like"/>
    <property type="match status" value="1"/>
</dbReference>
<comment type="cofactor">
    <cofactor evidence="1">
        <name>Mn(2+)</name>
        <dbReference type="ChEBI" id="CHEBI:29035"/>
    </cofactor>
</comment>
<keyword evidence="8" id="KW-0464">Manganese</keyword>
<evidence type="ECO:0000256" key="1">
    <source>
        <dbReference type="ARBA" id="ARBA00001936"/>
    </source>
</evidence>
<feature type="compositionally biased region" description="Basic and acidic residues" evidence="11">
    <location>
        <begin position="69"/>
        <end position="93"/>
    </location>
</feature>
<dbReference type="PANTHER" id="PTHR13832:SF565">
    <property type="entry name" value="AT28366P-RELATED"/>
    <property type="match status" value="1"/>
</dbReference>
<dbReference type="Proteomes" id="UP000669133">
    <property type="component" value="Unassembled WGS sequence"/>
</dbReference>
<feature type="domain" description="PPM-type phosphatase" evidence="12">
    <location>
        <begin position="23"/>
        <end position="336"/>
    </location>
</feature>
<comment type="cofactor">
    <cofactor evidence="2">
        <name>Mg(2+)</name>
        <dbReference type="ChEBI" id="CHEBI:18420"/>
    </cofactor>
</comment>
<keyword evidence="7 10" id="KW-0904">Protein phosphatase</keyword>
<evidence type="ECO:0000256" key="4">
    <source>
        <dbReference type="ARBA" id="ARBA00013081"/>
    </source>
</evidence>